<dbReference type="Proteomes" id="UP001301769">
    <property type="component" value="Unassembled WGS sequence"/>
</dbReference>
<reference evidence="4" key="2">
    <citation type="submission" date="2023-05" db="EMBL/GenBank/DDBJ databases">
        <authorList>
            <consortium name="Lawrence Berkeley National Laboratory"/>
            <person name="Steindorff A."/>
            <person name="Hensen N."/>
            <person name="Bonometti L."/>
            <person name="Westerberg I."/>
            <person name="Brannstrom I.O."/>
            <person name="Guillou S."/>
            <person name="Cros-Aarteil S."/>
            <person name="Calhoun S."/>
            <person name="Haridas S."/>
            <person name="Kuo A."/>
            <person name="Mondo S."/>
            <person name="Pangilinan J."/>
            <person name="Riley R."/>
            <person name="Labutti K."/>
            <person name="Andreopoulos B."/>
            <person name="Lipzen A."/>
            <person name="Chen C."/>
            <person name="Yanf M."/>
            <person name="Daum C."/>
            <person name="Ng V."/>
            <person name="Clum A."/>
            <person name="Ohm R."/>
            <person name="Martin F."/>
            <person name="Silar P."/>
            <person name="Natvig D."/>
            <person name="Lalanne C."/>
            <person name="Gautier V."/>
            <person name="Ament-Velasquez S.L."/>
            <person name="Kruys A."/>
            <person name="Hutchinson M.I."/>
            <person name="Powell A.J."/>
            <person name="Barry K."/>
            <person name="Miller A.N."/>
            <person name="Grigoriev I.V."/>
            <person name="Debuchy R."/>
            <person name="Gladieux P."/>
            <person name="Thoren M.H."/>
            <person name="Johannesson H."/>
        </authorList>
    </citation>
    <scope>NUCLEOTIDE SEQUENCE</scope>
    <source>
        <strain evidence="4">PSN293</strain>
    </source>
</reference>
<evidence type="ECO:0000313" key="5">
    <source>
        <dbReference type="Proteomes" id="UP001301769"/>
    </source>
</evidence>
<evidence type="ECO:0000256" key="1">
    <source>
        <dbReference type="ARBA" id="ARBA00008828"/>
    </source>
</evidence>
<feature type="compositionally biased region" description="Polar residues" evidence="2">
    <location>
        <begin position="44"/>
        <end position="61"/>
    </location>
</feature>
<dbReference type="InterPro" id="IPR016024">
    <property type="entry name" value="ARM-type_fold"/>
</dbReference>
<dbReference type="Pfam" id="PF05004">
    <property type="entry name" value="IFRD"/>
    <property type="match status" value="1"/>
</dbReference>
<dbReference type="EMBL" id="MU858047">
    <property type="protein sequence ID" value="KAK4219590.1"/>
    <property type="molecule type" value="Genomic_DNA"/>
</dbReference>
<feature type="compositionally biased region" description="Acidic residues" evidence="2">
    <location>
        <begin position="482"/>
        <end position="494"/>
    </location>
</feature>
<feature type="region of interest" description="Disordered" evidence="2">
    <location>
        <begin position="447"/>
        <end position="494"/>
    </location>
</feature>
<dbReference type="AlphaFoldDB" id="A0AAN6YKR9"/>
<feature type="domain" description="Interferon-related developmental regulator N-terminal" evidence="3">
    <location>
        <begin position="85"/>
        <end position="366"/>
    </location>
</feature>
<name>A0AAN6YKR9_9PEZI</name>
<feature type="compositionally biased region" description="Acidic residues" evidence="2">
    <location>
        <begin position="86"/>
        <end position="95"/>
    </location>
</feature>
<dbReference type="SUPFAM" id="SSF48371">
    <property type="entry name" value="ARM repeat"/>
    <property type="match status" value="1"/>
</dbReference>
<comment type="similarity">
    <text evidence="1">Belongs to the IFRD family.</text>
</comment>
<comment type="caution">
    <text evidence="4">The sequence shown here is derived from an EMBL/GenBank/DDBJ whole genome shotgun (WGS) entry which is preliminary data.</text>
</comment>
<protein>
    <submittedName>
        <fullName evidence="4">Interferon-related developmental regulator-domain-containing protein</fullName>
    </submittedName>
</protein>
<evidence type="ECO:0000313" key="4">
    <source>
        <dbReference type="EMBL" id="KAK4219590.1"/>
    </source>
</evidence>
<feature type="compositionally biased region" description="Basic and acidic residues" evidence="2">
    <location>
        <begin position="22"/>
        <end position="38"/>
    </location>
</feature>
<dbReference type="InterPro" id="IPR011989">
    <property type="entry name" value="ARM-like"/>
</dbReference>
<dbReference type="InterPro" id="IPR007701">
    <property type="entry name" value="Interferon-rel_develop_reg_N"/>
</dbReference>
<dbReference type="Gene3D" id="1.25.10.10">
    <property type="entry name" value="Leucine-rich Repeat Variant"/>
    <property type="match status" value="1"/>
</dbReference>
<dbReference type="PANTHER" id="PTHR12354">
    <property type="entry name" value="INTERFERON-RELATED DEVELOPMENTAL REGULATOR"/>
    <property type="match status" value="1"/>
</dbReference>
<accession>A0AAN6YKR9</accession>
<evidence type="ECO:0000259" key="3">
    <source>
        <dbReference type="Pfam" id="PF05004"/>
    </source>
</evidence>
<proteinExistence type="inferred from homology"/>
<gene>
    <name evidence="4" type="ORF">QBC37DRAFT_409295</name>
</gene>
<dbReference type="PANTHER" id="PTHR12354:SF1">
    <property type="entry name" value="INTERFERON-RELATED DEVELOPMENTAL REGULATOR 1"/>
    <property type="match status" value="1"/>
</dbReference>
<evidence type="ECO:0000256" key="2">
    <source>
        <dbReference type="SAM" id="MobiDB-lite"/>
    </source>
</evidence>
<reference evidence="4" key="1">
    <citation type="journal article" date="2023" name="Mol. Phylogenet. Evol.">
        <title>Genome-scale phylogeny and comparative genomics of the fungal order Sordariales.</title>
        <authorList>
            <person name="Hensen N."/>
            <person name="Bonometti L."/>
            <person name="Westerberg I."/>
            <person name="Brannstrom I.O."/>
            <person name="Guillou S."/>
            <person name="Cros-Aarteil S."/>
            <person name="Calhoun S."/>
            <person name="Haridas S."/>
            <person name="Kuo A."/>
            <person name="Mondo S."/>
            <person name="Pangilinan J."/>
            <person name="Riley R."/>
            <person name="LaButti K."/>
            <person name="Andreopoulos B."/>
            <person name="Lipzen A."/>
            <person name="Chen C."/>
            <person name="Yan M."/>
            <person name="Daum C."/>
            <person name="Ng V."/>
            <person name="Clum A."/>
            <person name="Steindorff A."/>
            <person name="Ohm R.A."/>
            <person name="Martin F."/>
            <person name="Silar P."/>
            <person name="Natvig D.O."/>
            <person name="Lalanne C."/>
            <person name="Gautier V."/>
            <person name="Ament-Velasquez S.L."/>
            <person name="Kruys A."/>
            <person name="Hutchinson M.I."/>
            <person name="Powell A.J."/>
            <person name="Barry K."/>
            <person name="Miller A.N."/>
            <person name="Grigoriev I.V."/>
            <person name="Debuchy R."/>
            <person name="Gladieux P."/>
            <person name="Hiltunen Thoren M."/>
            <person name="Johannesson H."/>
        </authorList>
    </citation>
    <scope>NUCLEOTIDE SEQUENCE</scope>
    <source>
        <strain evidence="4">PSN293</strain>
    </source>
</reference>
<keyword evidence="5" id="KW-1185">Reference proteome</keyword>
<organism evidence="4 5">
    <name type="scientific">Rhypophila decipiens</name>
    <dbReference type="NCBI Taxonomy" id="261697"/>
    <lineage>
        <taxon>Eukaryota</taxon>
        <taxon>Fungi</taxon>
        <taxon>Dikarya</taxon>
        <taxon>Ascomycota</taxon>
        <taxon>Pezizomycotina</taxon>
        <taxon>Sordariomycetes</taxon>
        <taxon>Sordariomycetidae</taxon>
        <taxon>Sordariales</taxon>
        <taxon>Naviculisporaceae</taxon>
        <taxon>Rhypophila</taxon>
    </lineage>
</organism>
<sequence>MHDLRKKVLVQSGKTQSRKARAREDPRPRSSDPSESKKSPGSSTRASPLSSRAGSRNNSRPGSRYASEDEGDSDEFLGTVTSESGFDSDDDDGDLEDREWMSRLRNRISQLQESRRRNISERETTLVSYLHLIRHYFTQDQIEGSLDSAIFPALISSIEKGASEKEVLAALNALSVTLLTCPSESVFDRVSRKLKVVCEESESEMVKVAAMHALAISLVFEGGGQPDMEDILEFMLEIVESDGQTVNAEDSGAVVTGALQAWGCIASYLENLAEVTEDGRAMDAFIEQLDSTDAQVQVSAGYNIAQLFEAARDSVTSSRKDTGLQHSQHLAVTRMHDIVKSWTRSTSKKDRRLLRDEFPAIIISIEQGVGPGYAETGDSLTALGLEGVGDVEDYLNDSSKVVLQRKDRSVARQDGKAMENWKGHARLEVLKTVLAGGLDWHWRENPSVESALRPPPKKKNTALSQPLPETLLPPQPRPKDSDLEEEAEGDKDEE</sequence>
<feature type="region of interest" description="Disordered" evidence="2">
    <location>
        <begin position="1"/>
        <end position="95"/>
    </location>
</feature>
<dbReference type="InterPro" id="IPR039777">
    <property type="entry name" value="IFRD"/>
</dbReference>